<comment type="caution">
    <text evidence="1">The sequence shown here is derived from an EMBL/GenBank/DDBJ whole genome shotgun (WGS) entry which is preliminary data.</text>
</comment>
<proteinExistence type="predicted"/>
<reference evidence="1 2" key="1">
    <citation type="journal article" date="2016" name="Nat. Commun.">
        <title>Thousands of microbial genomes shed light on interconnected biogeochemical processes in an aquifer system.</title>
        <authorList>
            <person name="Anantharaman K."/>
            <person name="Brown C.T."/>
            <person name="Hug L.A."/>
            <person name="Sharon I."/>
            <person name="Castelle C.J."/>
            <person name="Probst A.J."/>
            <person name="Thomas B.C."/>
            <person name="Singh A."/>
            <person name="Wilkins M.J."/>
            <person name="Karaoz U."/>
            <person name="Brodie E.L."/>
            <person name="Williams K.H."/>
            <person name="Hubbard S.S."/>
            <person name="Banfield J.F."/>
        </authorList>
    </citation>
    <scope>NUCLEOTIDE SEQUENCE [LARGE SCALE GENOMIC DNA]</scope>
</reference>
<name>A0A1G2CYG0_9BACT</name>
<organism evidence="1 2">
    <name type="scientific">Candidatus Lloydbacteria bacterium RIFCSPHIGHO2_01_FULL_49_22</name>
    <dbReference type="NCBI Taxonomy" id="1798658"/>
    <lineage>
        <taxon>Bacteria</taxon>
        <taxon>Candidatus Lloydiibacteriota</taxon>
    </lineage>
</organism>
<protein>
    <recommendedName>
        <fullName evidence="3">FeS cluster biogenesis domain-containing protein</fullName>
    </recommendedName>
</protein>
<evidence type="ECO:0008006" key="3">
    <source>
        <dbReference type="Google" id="ProtNLM"/>
    </source>
</evidence>
<evidence type="ECO:0000313" key="1">
    <source>
        <dbReference type="EMBL" id="OGZ05681.1"/>
    </source>
</evidence>
<dbReference type="EMBL" id="MHLI01000008">
    <property type="protein sequence ID" value="OGZ05681.1"/>
    <property type="molecule type" value="Genomic_DNA"/>
</dbReference>
<evidence type="ECO:0000313" key="2">
    <source>
        <dbReference type="Proteomes" id="UP000177122"/>
    </source>
</evidence>
<dbReference type="Proteomes" id="UP000177122">
    <property type="component" value="Unassembled WGS sequence"/>
</dbReference>
<dbReference type="AlphaFoldDB" id="A0A1G2CYG0"/>
<gene>
    <name evidence="1" type="ORF">A2845_04980</name>
</gene>
<accession>A0A1G2CYG0</accession>
<sequence>MMLCIWKGNPMSLKITAVAAHYILARVRKDQLPLRLSRKIMNCCGNISPRFERSARQLPGDTLVEAYGLALVCDLTLYPEFADVSVDLYLGKEGLFLSEKVVVIPDGAQLCGCGASIVK</sequence>